<evidence type="ECO:0000313" key="2">
    <source>
        <dbReference type="EMBL" id="OCH95396.1"/>
    </source>
</evidence>
<evidence type="ECO:0000313" key="3">
    <source>
        <dbReference type="Proteomes" id="UP000250043"/>
    </source>
</evidence>
<accession>A0A8E2DTI1</accession>
<dbReference type="OrthoDB" id="2349883at2759"/>
<dbReference type="Proteomes" id="UP000250043">
    <property type="component" value="Unassembled WGS sequence"/>
</dbReference>
<gene>
    <name evidence="2" type="ORF">OBBRIDRAFT_788281</name>
</gene>
<name>A0A8E2DTI1_9APHY</name>
<evidence type="ECO:0000256" key="1">
    <source>
        <dbReference type="SAM" id="MobiDB-lite"/>
    </source>
</evidence>
<dbReference type="AlphaFoldDB" id="A0A8E2DTI1"/>
<organism evidence="2 3">
    <name type="scientific">Obba rivulosa</name>
    <dbReference type="NCBI Taxonomy" id="1052685"/>
    <lineage>
        <taxon>Eukaryota</taxon>
        <taxon>Fungi</taxon>
        <taxon>Dikarya</taxon>
        <taxon>Basidiomycota</taxon>
        <taxon>Agaricomycotina</taxon>
        <taxon>Agaricomycetes</taxon>
        <taxon>Polyporales</taxon>
        <taxon>Gelatoporiaceae</taxon>
        <taxon>Obba</taxon>
    </lineage>
</organism>
<protein>
    <submittedName>
        <fullName evidence="2">Uncharacterized protein</fullName>
    </submittedName>
</protein>
<feature type="compositionally biased region" description="Basic and acidic residues" evidence="1">
    <location>
        <begin position="426"/>
        <end position="438"/>
    </location>
</feature>
<dbReference type="EMBL" id="KV722336">
    <property type="protein sequence ID" value="OCH95396.1"/>
    <property type="molecule type" value="Genomic_DNA"/>
</dbReference>
<keyword evidence="3" id="KW-1185">Reference proteome</keyword>
<feature type="region of interest" description="Disordered" evidence="1">
    <location>
        <begin position="426"/>
        <end position="456"/>
    </location>
</feature>
<proteinExistence type="predicted"/>
<sequence length="456" mass="51455">MLLPPIHRTLPKAQCKRRYSSHVSKFYPSSKTRAYPFQMTKDQALSKLGLVGNVLGAGDNFWGSLGAFVLPGRGFTPYQPKSIQAVYLPAWFIDAEVQAHVWESKRESDDSVKQTVTAFTSNSYMPGFSIEPLSRISLNCDALTNNDTVPWSDHLSVQNGEHIICQPFTVAPLALRDAARSLSLKQAQITEGFRLDPSSVDVQMLAAYPVLIPVWLAQYEQHWTPGQSSTLTLCVEAWNRWGPRVFAEVPEGAFGAATTQFWPVRMITSEGAPDTAVYGPYREETQEFANMNLLCKSDSKNRSARLNEWINNAAGRQNAIRSYESRYYSQADGATIDWDDLRIREFSDEEVSQNREYLSLGTHVSMLRNIVDTLSSTDEHSKVIAVSINFGKKKQEDSTESGSSLPRLGGLQEEDAVKFLKAQLEKAQEKRETKRPEWLTEWINRTRTRSEDSKEH</sequence>
<reference evidence="2 3" key="1">
    <citation type="submission" date="2016-07" db="EMBL/GenBank/DDBJ databases">
        <title>Draft genome of the white-rot fungus Obba rivulosa 3A-2.</title>
        <authorList>
            <consortium name="DOE Joint Genome Institute"/>
            <person name="Miettinen O."/>
            <person name="Riley R."/>
            <person name="Acob R."/>
            <person name="Barry K."/>
            <person name="Cullen D."/>
            <person name="De Vries R."/>
            <person name="Hainaut M."/>
            <person name="Hatakka A."/>
            <person name="Henrissat B."/>
            <person name="Hilden K."/>
            <person name="Kuo R."/>
            <person name="Labutti K."/>
            <person name="Lipzen A."/>
            <person name="Makela M.R."/>
            <person name="Sandor L."/>
            <person name="Spatafora J.W."/>
            <person name="Grigoriev I.V."/>
            <person name="Hibbett D.S."/>
        </authorList>
    </citation>
    <scope>NUCLEOTIDE SEQUENCE [LARGE SCALE GENOMIC DNA]</scope>
    <source>
        <strain evidence="2 3">3A-2</strain>
    </source>
</reference>